<accession>A0A7X8TNT9</accession>
<sequence>MFGFRHRYSKLMLLGALLGPLSGCSLLDISLDSQSTPLTTEELNTRLQTREYAVQFFAQIEQAADHLHDYYPKEDKVHQSYILLWKINAEEGMQHAAYQLSPIASLIDSWVFAHQMAAFFNTGAGNTLFSPIDTGDHQGLTVAQVTANHLQQAADEMARSVLTKSEFDKNLSFVEQFAKRYPFADLSFIRTPAYHEWLKANGISARDAVTTLGTIPEAIGDVSNRLALAANQGPKLLSWKAELIALNSTISTDEISAALNSVQATSQAFQDFVNNNPEYMEDLAKQMAIQLQPLVTEIDSKTSAQLAKLSQERMALDTMVARERSELVQLIERERKALAEIVDNERQKIAQDLDTLAQDAITQIMQQLTTLIKQTAVYLILVVLVIFFAPLGLGYALGRRSNGRRNEPRQ</sequence>
<keyword evidence="1" id="KW-0812">Transmembrane</keyword>
<dbReference type="AlphaFoldDB" id="A0A7X8TNT9"/>
<evidence type="ECO:0000256" key="1">
    <source>
        <dbReference type="SAM" id="Phobius"/>
    </source>
</evidence>
<dbReference type="Proteomes" id="UP000535589">
    <property type="component" value="Unassembled WGS sequence"/>
</dbReference>
<evidence type="ECO:0000313" key="2">
    <source>
        <dbReference type="EMBL" id="NLS11866.1"/>
    </source>
</evidence>
<comment type="caution">
    <text evidence="2">The sequence shown here is derived from an EMBL/GenBank/DDBJ whole genome shotgun (WGS) entry which is preliminary data.</text>
</comment>
<keyword evidence="1" id="KW-0472">Membrane</keyword>
<dbReference type="RefSeq" id="WP_168834962.1">
    <property type="nucleotide sequence ID" value="NZ_JABAIK010000002.1"/>
</dbReference>
<name>A0A7X8TNT9_9VIBR</name>
<keyword evidence="1" id="KW-1133">Transmembrane helix</keyword>
<reference evidence="2 3" key="1">
    <citation type="submission" date="2020-04" db="EMBL/GenBank/DDBJ databases">
        <title>Vibrio sp. SM6, a novel species isolated from seawater.</title>
        <authorList>
            <person name="Wang X."/>
        </authorList>
    </citation>
    <scope>NUCLEOTIDE SEQUENCE [LARGE SCALE GENOMIC DNA]</scope>
    <source>
        <strain evidence="2 3">SM6</strain>
    </source>
</reference>
<feature type="transmembrane region" description="Helical" evidence="1">
    <location>
        <begin position="376"/>
        <end position="397"/>
    </location>
</feature>
<proteinExistence type="predicted"/>
<keyword evidence="3" id="KW-1185">Reference proteome</keyword>
<gene>
    <name evidence="2" type="ORF">HGP28_03040</name>
</gene>
<protein>
    <submittedName>
        <fullName evidence="2">Chemotaxis protein</fullName>
    </submittedName>
</protein>
<dbReference type="EMBL" id="JABAIK010000002">
    <property type="protein sequence ID" value="NLS11866.1"/>
    <property type="molecule type" value="Genomic_DNA"/>
</dbReference>
<evidence type="ECO:0000313" key="3">
    <source>
        <dbReference type="Proteomes" id="UP000535589"/>
    </source>
</evidence>
<organism evidence="2 3">
    <name type="scientific">Vibrio agarilyticus</name>
    <dbReference type="NCBI Taxonomy" id="2726741"/>
    <lineage>
        <taxon>Bacteria</taxon>
        <taxon>Pseudomonadati</taxon>
        <taxon>Pseudomonadota</taxon>
        <taxon>Gammaproteobacteria</taxon>
        <taxon>Vibrionales</taxon>
        <taxon>Vibrionaceae</taxon>
        <taxon>Vibrio</taxon>
    </lineage>
</organism>